<dbReference type="EMBL" id="JAMWBK010000008">
    <property type="protein sequence ID" value="KAJ8902873.1"/>
    <property type="molecule type" value="Genomic_DNA"/>
</dbReference>
<dbReference type="AlphaFoldDB" id="A0AAV8UP51"/>
<dbReference type="PANTHER" id="PTHR24007:SF7">
    <property type="entry name" value="BRCA1-ASSOCIATED PROTEIN"/>
    <property type="match status" value="1"/>
</dbReference>
<accession>A0AAV8UP51</accession>
<dbReference type="InterPro" id="IPR013087">
    <property type="entry name" value="Znf_C2H2_type"/>
</dbReference>
<keyword evidence="5" id="KW-1185">Reference proteome</keyword>
<dbReference type="PROSITE" id="PS00028">
    <property type="entry name" value="ZINC_FINGER_C2H2_1"/>
    <property type="match status" value="1"/>
</dbReference>
<dbReference type="Gene3D" id="3.30.40.10">
    <property type="entry name" value="Zinc/RING finger domain, C3HC4 (zinc finger)"/>
    <property type="match status" value="1"/>
</dbReference>
<organism evidence="4 5">
    <name type="scientific">Rhodosorus marinus</name>
    <dbReference type="NCBI Taxonomy" id="101924"/>
    <lineage>
        <taxon>Eukaryota</taxon>
        <taxon>Rhodophyta</taxon>
        <taxon>Stylonematophyceae</taxon>
        <taxon>Stylonematales</taxon>
        <taxon>Stylonemataceae</taxon>
        <taxon>Rhodosorus</taxon>
    </lineage>
</organism>
<evidence type="ECO:0000259" key="3">
    <source>
        <dbReference type="PROSITE" id="PS50271"/>
    </source>
</evidence>
<comment type="caution">
    <text evidence="4">The sequence shown here is derived from an EMBL/GenBank/DDBJ whole genome shotgun (WGS) entry which is preliminary data.</text>
</comment>
<gene>
    <name evidence="4" type="ORF">NDN08_006193</name>
</gene>
<dbReference type="SMART" id="SM00290">
    <property type="entry name" value="ZnF_UBP"/>
    <property type="match status" value="1"/>
</dbReference>
<dbReference type="Proteomes" id="UP001157974">
    <property type="component" value="Unassembled WGS sequence"/>
</dbReference>
<dbReference type="GO" id="GO:0016567">
    <property type="term" value="P:protein ubiquitination"/>
    <property type="evidence" value="ECO:0007669"/>
    <property type="project" value="TreeGrafter"/>
</dbReference>
<dbReference type="GO" id="GO:0061630">
    <property type="term" value="F:ubiquitin protein ligase activity"/>
    <property type="evidence" value="ECO:0007669"/>
    <property type="project" value="TreeGrafter"/>
</dbReference>
<reference evidence="4 5" key="1">
    <citation type="journal article" date="2023" name="Nat. Commun.">
        <title>Origin of minicircular mitochondrial genomes in red algae.</title>
        <authorList>
            <person name="Lee Y."/>
            <person name="Cho C.H."/>
            <person name="Lee Y.M."/>
            <person name="Park S.I."/>
            <person name="Yang J.H."/>
            <person name="West J.A."/>
            <person name="Bhattacharya D."/>
            <person name="Yoon H.S."/>
        </authorList>
    </citation>
    <scope>NUCLEOTIDE SEQUENCE [LARGE SCALE GENOMIC DNA]</scope>
    <source>
        <strain evidence="4 5">CCMP1338</strain>
        <tissue evidence="4">Whole cell</tissue>
    </source>
</reference>
<keyword evidence="2" id="KW-0175">Coiled coil</keyword>
<dbReference type="PROSITE" id="PS50271">
    <property type="entry name" value="ZF_UBP"/>
    <property type="match status" value="1"/>
</dbReference>
<feature type="domain" description="UBP-type" evidence="3">
    <location>
        <begin position="155"/>
        <end position="256"/>
    </location>
</feature>
<evidence type="ECO:0000256" key="2">
    <source>
        <dbReference type="SAM" id="Coils"/>
    </source>
</evidence>
<evidence type="ECO:0000256" key="1">
    <source>
        <dbReference type="PROSITE-ProRule" id="PRU00502"/>
    </source>
</evidence>
<dbReference type="Pfam" id="PF02148">
    <property type="entry name" value="zf-UBP"/>
    <property type="match status" value="1"/>
</dbReference>
<evidence type="ECO:0000313" key="5">
    <source>
        <dbReference type="Proteomes" id="UP001157974"/>
    </source>
</evidence>
<dbReference type="InterPro" id="IPR001607">
    <property type="entry name" value="Znf_UBP"/>
</dbReference>
<sequence length="410" mass="46251">MFYVTAEACEEDASVTAGLQAIYGPNADIVAATLRIYADASEGSGSSAHDAFLITALPADVLPLEIPTDAECIVLVDPRRAAAYHSLILRNLSTPPSAKGRPLRILPVKDSPHVLASNALLELPSCPVCFERLDQSTIGLEPLGAEMRLPDWPNDSCPVCNYLEGKPEQRKAVCCMKCGTRKSLWLCLLCGFSGCGRYFKSHARRHYHESSHRFSLDVESSRVWDYVGDKFVHNVRTGLIADEQIHSEGKRIEQDHSELAEEQEVLNATYESKLDAIVSEYKNLLEKQLESQQMYYEEQIERRVTRLETEEGPLLKKLLEANTARREVDSANAALEKEIRSLTKTSTDCEKQLQKIESEQEWQHSLNDMMIRDQAKWKQLVSEAEAKLKAKEREKEELTEELEQLLSKIS</sequence>
<evidence type="ECO:0000313" key="4">
    <source>
        <dbReference type="EMBL" id="KAJ8902873.1"/>
    </source>
</evidence>
<dbReference type="GO" id="GO:0005737">
    <property type="term" value="C:cytoplasm"/>
    <property type="evidence" value="ECO:0007669"/>
    <property type="project" value="TreeGrafter"/>
</dbReference>
<dbReference type="GO" id="GO:0007265">
    <property type="term" value="P:Ras protein signal transduction"/>
    <property type="evidence" value="ECO:0007669"/>
    <property type="project" value="TreeGrafter"/>
</dbReference>
<feature type="coiled-coil region" evidence="2">
    <location>
        <begin position="321"/>
        <end position="408"/>
    </location>
</feature>
<dbReference type="InterPro" id="IPR013083">
    <property type="entry name" value="Znf_RING/FYVE/PHD"/>
</dbReference>
<dbReference type="PANTHER" id="PTHR24007">
    <property type="entry name" value="BRCA1-ASSOCIATED PROTEIN"/>
    <property type="match status" value="1"/>
</dbReference>
<proteinExistence type="predicted"/>
<keyword evidence="1" id="KW-0479">Metal-binding</keyword>
<dbReference type="SUPFAM" id="SSF57850">
    <property type="entry name" value="RING/U-box"/>
    <property type="match status" value="1"/>
</dbReference>
<keyword evidence="1" id="KW-0863">Zinc-finger</keyword>
<dbReference type="GO" id="GO:0008270">
    <property type="term" value="F:zinc ion binding"/>
    <property type="evidence" value="ECO:0007669"/>
    <property type="project" value="UniProtKB-KW"/>
</dbReference>
<protein>
    <recommendedName>
        <fullName evidence="3">UBP-type domain-containing protein</fullName>
    </recommendedName>
</protein>
<name>A0AAV8UP51_9RHOD</name>
<keyword evidence="1" id="KW-0862">Zinc</keyword>